<evidence type="ECO:0000313" key="2">
    <source>
        <dbReference type="Proteomes" id="UP000198977"/>
    </source>
</evidence>
<proteinExistence type="predicted"/>
<protein>
    <recommendedName>
        <fullName evidence="3">Helix-turn-helix domain-containing protein</fullName>
    </recommendedName>
</protein>
<sequence length="66" mass="7179">MAAAREFAPRLMPAVQAAHYIGVSESMLRGLTIPRKELGGKRVYDKADLDAFADALPYEQGTVAGW</sequence>
<name>A0A1I1UPF2_9RHOB</name>
<evidence type="ECO:0008006" key="3">
    <source>
        <dbReference type="Google" id="ProtNLM"/>
    </source>
</evidence>
<dbReference type="OrthoDB" id="7578892at2"/>
<organism evidence="1 2">
    <name type="scientific">Sulfitobacter brevis</name>
    <dbReference type="NCBI Taxonomy" id="74348"/>
    <lineage>
        <taxon>Bacteria</taxon>
        <taxon>Pseudomonadati</taxon>
        <taxon>Pseudomonadota</taxon>
        <taxon>Alphaproteobacteria</taxon>
        <taxon>Rhodobacterales</taxon>
        <taxon>Roseobacteraceae</taxon>
        <taxon>Sulfitobacter</taxon>
    </lineage>
</organism>
<evidence type="ECO:0000313" key="1">
    <source>
        <dbReference type="EMBL" id="SFD69860.1"/>
    </source>
</evidence>
<gene>
    <name evidence="1" type="ORF">SAMN04488523_102113</name>
</gene>
<dbReference type="AlphaFoldDB" id="A0A1I1UPF2"/>
<dbReference type="EMBL" id="FOMW01000002">
    <property type="protein sequence ID" value="SFD69860.1"/>
    <property type="molecule type" value="Genomic_DNA"/>
</dbReference>
<reference evidence="1 2" key="1">
    <citation type="submission" date="2016-10" db="EMBL/GenBank/DDBJ databases">
        <authorList>
            <person name="de Groot N.N."/>
        </authorList>
    </citation>
    <scope>NUCLEOTIDE SEQUENCE [LARGE SCALE GENOMIC DNA]</scope>
    <source>
        <strain evidence="1 2">DSM 11443</strain>
    </source>
</reference>
<keyword evidence="2" id="KW-1185">Reference proteome</keyword>
<accession>A0A1I1UPF2</accession>
<dbReference type="STRING" id="74348.SAMN04488523_102113"/>
<dbReference type="Proteomes" id="UP000198977">
    <property type="component" value="Unassembled WGS sequence"/>
</dbReference>
<dbReference type="RefSeq" id="WP_093922358.1">
    <property type="nucleotide sequence ID" value="NZ_FOMW01000002.1"/>
</dbReference>